<dbReference type="RefSeq" id="WP_263711827.1">
    <property type="nucleotide sequence ID" value="NZ_JAOWKX010000003.1"/>
</dbReference>
<sequence length="105" mass="11662">MRVIVETSEEESEHEIKQTATAIATEQLARAREFIEEVRCRVIQPTVSGDSTSTHCECKLVLTSGAHIVTSGVGENTQEAVNDAIKQNKNALNALLKRRYIRKLP</sequence>
<protein>
    <recommendedName>
        <fullName evidence="3">HPF/RaiA family ribosome-associated protein</fullName>
    </recommendedName>
</protein>
<proteinExistence type="predicted"/>
<evidence type="ECO:0000313" key="1">
    <source>
        <dbReference type="EMBL" id="MCV2884544.1"/>
    </source>
</evidence>
<name>A0ABT3A7J4_9ALTE</name>
<organism evidence="1 2">
    <name type="scientific">Fluctibacter corallii</name>
    <dbReference type="NCBI Taxonomy" id="2984329"/>
    <lineage>
        <taxon>Bacteria</taxon>
        <taxon>Pseudomonadati</taxon>
        <taxon>Pseudomonadota</taxon>
        <taxon>Gammaproteobacteria</taxon>
        <taxon>Alteromonadales</taxon>
        <taxon>Alteromonadaceae</taxon>
        <taxon>Fluctibacter</taxon>
    </lineage>
</organism>
<reference evidence="1 2" key="1">
    <citation type="submission" date="2022-10" db="EMBL/GenBank/DDBJ databases">
        <title>Aestuariibacter sp. AA17 isolated from Montipora capitata coral fragment.</title>
        <authorList>
            <person name="Emsley S.A."/>
            <person name="Pfannmuller K.M."/>
            <person name="Loughran R.M."/>
            <person name="Shlafstein M."/>
            <person name="Papke E."/>
            <person name="Saw J.H."/>
            <person name="Ushijima B."/>
            <person name="Videau P."/>
        </authorList>
    </citation>
    <scope>NUCLEOTIDE SEQUENCE [LARGE SCALE GENOMIC DNA]</scope>
    <source>
        <strain evidence="1 2">AA17</strain>
    </source>
</reference>
<comment type="caution">
    <text evidence="1">The sequence shown here is derived from an EMBL/GenBank/DDBJ whole genome shotgun (WGS) entry which is preliminary data.</text>
</comment>
<keyword evidence="2" id="KW-1185">Reference proteome</keyword>
<gene>
    <name evidence="1" type="ORF">OE749_07545</name>
</gene>
<accession>A0ABT3A7J4</accession>
<dbReference type="EMBL" id="JAOWKX010000003">
    <property type="protein sequence ID" value="MCV2884544.1"/>
    <property type="molecule type" value="Genomic_DNA"/>
</dbReference>
<dbReference type="Proteomes" id="UP001652504">
    <property type="component" value="Unassembled WGS sequence"/>
</dbReference>
<evidence type="ECO:0000313" key="2">
    <source>
        <dbReference type="Proteomes" id="UP001652504"/>
    </source>
</evidence>
<evidence type="ECO:0008006" key="3">
    <source>
        <dbReference type="Google" id="ProtNLM"/>
    </source>
</evidence>